<gene>
    <name evidence="7" type="ORF">G3M48_007734</name>
</gene>
<dbReference type="Gene3D" id="1.10.520.10">
    <property type="match status" value="1"/>
</dbReference>
<evidence type="ECO:0000256" key="5">
    <source>
        <dbReference type="ARBA" id="ARBA00023002"/>
    </source>
</evidence>
<keyword evidence="2" id="KW-0575">Peroxidase</keyword>
<dbReference type="InterPro" id="IPR010255">
    <property type="entry name" value="Haem_peroxidase_sf"/>
</dbReference>
<dbReference type="Proteomes" id="UP001397290">
    <property type="component" value="Unassembled WGS sequence"/>
</dbReference>
<keyword evidence="6" id="KW-0408">Iron</keyword>
<sequence length="133" mass="14677">MRGSTFCFCATTPPATPTAPTLNYAAAFKSLDYNALKKDLHALMTDSQDWWPADFGHYYGGLFIRMSWHAAGTYRVIDGRGGGGEGQQRFAPLNKLVYPQCAICYCSSQRSFDGPGIVMVYYPRSPSSVRALD</sequence>
<protein>
    <recommendedName>
        <fullName evidence="9">Peroxidase</fullName>
    </recommendedName>
</protein>
<dbReference type="GO" id="GO:0020037">
    <property type="term" value="F:heme binding"/>
    <property type="evidence" value="ECO:0007669"/>
    <property type="project" value="InterPro"/>
</dbReference>
<evidence type="ECO:0000256" key="1">
    <source>
        <dbReference type="ARBA" id="ARBA00001970"/>
    </source>
</evidence>
<dbReference type="InterPro" id="IPR019794">
    <property type="entry name" value="Peroxidases_AS"/>
</dbReference>
<comment type="caution">
    <text evidence="7">The sequence shown here is derived from an EMBL/GenBank/DDBJ whole genome shotgun (WGS) entry which is preliminary data.</text>
</comment>
<dbReference type="GO" id="GO:0046872">
    <property type="term" value="F:metal ion binding"/>
    <property type="evidence" value="ECO:0007669"/>
    <property type="project" value="UniProtKB-KW"/>
</dbReference>
<evidence type="ECO:0008006" key="9">
    <source>
        <dbReference type="Google" id="ProtNLM"/>
    </source>
</evidence>
<keyword evidence="8" id="KW-1185">Reference proteome</keyword>
<dbReference type="PROSITE" id="PS00436">
    <property type="entry name" value="PEROXIDASE_2"/>
    <property type="match status" value="1"/>
</dbReference>
<dbReference type="InterPro" id="IPR000763">
    <property type="entry name" value="Catalase_peroxidase"/>
</dbReference>
<evidence type="ECO:0000313" key="8">
    <source>
        <dbReference type="Proteomes" id="UP001397290"/>
    </source>
</evidence>
<keyword evidence="3" id="KW-0349">Heme</keyword>
<evidence type="ECO:0000313" key="7">
    <source>
        <dbReference type="EMBL" id="KAK8143088.1"/>
    </source>
</evidence>
<name>A0AAW0RM32_9HYPO</name>
<dbReference type="PRINTS" id="PR00460">
    <property type="entry name" value="BPEROXIDASE"/>
</dbReference>
<organism evidence="7 8">
    <name type="scientific">Beauveria asiatica</name>
    <dbReference type="NCBI Taxonomy" id="1069075"/>
    <lineage>
        <taxon>Eukaryota</taxon>
        <taxon>Fungi</taxon>
        <taxon>Dikarya</taxon>
        <taxon>Ascomycota</taxon>
        <taxon>Pezizomycotina</taxon>
        <taxon>Sordariomycetes</taxon>
        <taxon>Hypocreomycetidae</taxon>
        <taxon>Hypocreales</taxon>
        <taxon>Cordycipitaceae</taxon>
        <taxon>Beauveria</taxon>
    </lineage>
</organism>
<dbReference type="PANTHER" id="PTHR30555:SF0">
    <property type="entry name" value="CATALASE-PEROXIDASE"/>
    <property type="match status" value="1"/>
</dbReference>
<keyword evidence="4" id="KW-0479">Metal-binding</keyword>
<accession>A0AAW0RM32</accession>
<dbReference type="GO" id="GO:0070301">
    <property type="term" value="P:cellular response to hydrogen peroxide"/>
    <property type="evidence" value="ECO:0007669"/>
    <property type="project" value="TreeGrafter"/>
</dbReference>
<evidence type="ECO:0000256" key="4">
    <source>
        <dbReference type="ARBA" id="ARBA00022723"/>
    </source>
</evidence>
<dbReference type="GO" id="GO:0005829">
    <property type="term" value="C:cytosol"/>
    <property type="evidence" value="ECO:0007669"/>
    <property type="project" value="TreeGrafter"/>
</dbReference>
<dbReference type="GO" id="GO:0004096">
    <property type="term" value="F:catalase activity"/>
    <property type="evidence" value="ECO:0007669"/>
    <property type="project" value="InterPro"/>
</dbReference>
<evidence type="ECO:0000256" key="6">
    <source>
        <dbReference type="ARBA" id="ARBA00023004"/>
    </source>
</evidence>
<evidence type="ECO:0000256" key="3">
    <source>
        <dbReference type="ARBA" id="ARBA00022617"/>
    </source>
</evidence>
<comment type="cofactor">
    <cofactor evidence="1">
        <name>heme b</name>
        <dbReference type="ChEBI" id="CHEBI:60344"/>
    </cofactor>
</comment>
<dbReference type="GO" id="GO:0042744">
    <property type="term" value="P:hydrogen peroxide catabolic process"/>
    <property type="evidence" value="ECO:0007669"/>
    <property type="project" value="TreeGrafter"/>
</dbReference>
<dbReference type="SUPFAM" id="SSF48113">
    <property type="entry name" value="Heme-dependent peroxidases"/>
    <property type="match status" value="1"/>
</dbReference>
<proteinExistence type="predicted"/>
<keyword evidence="5" id="KW-0560">Oxidoreductase</keyword>
<dbReference type="PANTHER" id="PTHR30555">
    <property type="entry name" value="HYDROPEROXIDASE I, BIFUNCTIONAL CATALASE-PEROXIDASE"/>
    <property type="match status" value="1"/>
</dbReference>
<dbReference type="AlphaFoldDB" id="A0AAW0RM32"/>
<evidence type="ECO:0000256" key="2">
    <source>
        <dbReference type="ARBA" id="ARBA00022559"/>
    </source>
</evidence>
<reference evidence="7 8" key="1">
    <citation type="submission" date="2020-02" db="EMBL/GenBank/DDBJ databases">
        <title>Comparative genomics of the hypocrealean fungal genus Beauvera.</title>
        <authorList>
            <person name="Showalter D.N."/>
            <person name="Bushley K.E."/>
            <person name="Rehner S.A."/>
        </authorList>
    </citation>
    <scope>NUCLEOTIDE SEQUENCE [LARGE SCALE GENOMIC DNA]</scope>
    <source>
        <strain evidence="7 8">ARSEF4384</strain>
    </source>
</reference>
<dbReference type="EMBL" id="JAAHCF010000557">
    <property type="protein sequence ID" value="KAK8143088.1"/>
    <property type="molecule type" value="Genomic_DNA"/>
</dbReference>